<feature type="compositionally biased region" description="Basic and acidic residues" evidence="2">
    <location>
        <begin position="464"/>
        <end position="474"/>
    </location>
</feature>
<feature type="compositionally biased region" description="Pro residues" evidence="2">
    <location>
        <begin position="105"/>
        <end position="115"/>
    </location>
</feature>
<protein>
    <recommendedName>
        <fullName evidence="7">Ubinuclein middle domain-containing protein</fullName>
    </recommendedName>
</protein>
<dbReference type="AlphaFoldDB" id="A0A0D7APQ5"/>
<feature type="region of interest" description="Disordered" evidence="2">
    <location>
        <begin position="141"/>
        <end position="193"/>
    </location>
</feature>
<feature type="compositionally biased region" description="Low complexity" evidence="2">
    <location>
        <begin position="10"/>
        <end position="24"/>
    </location>
</feature>
<keyword evidence="1" id="KW-0597">Phosphoprotein</keyword>
<dbReference type="Pfam" id="PF14075">
    <property type="entry name" value="UBN_AB"/>
    <property type="match status" value="1"/>
</dbReference>
<evidence type="ECO:0000256" key="2">
    <source>
        <dbReference type="SAM" id="MobiDB-lite"/>
    </source>
</evidence>
<dbReference type="InterPro" id="IPR014840">
    <property type="entry name" value="HRD"/>
</dbReference>
<feature type="region of interest" description="Disordered" evidence="2">
    <location>
        <begin position="1"/>
        <end position="123"/>
    </location>
</feature>
<feature type="domain" description="Ubinuclein middle" evidence="4">
    <location>
        <begin position="313"/>
        <end position="565"/>
    </location>
</feature>
<dbReference type="InterPro" id="IPR026947">
    <property type="entry name" value="UBN_middle_dom"/>
</dbReference>
<proteinExistence type="predicted"/>
<keyword evidence="6" id="KW-1185">Reference proteome</keyword>
<dbReference type="EMBL" id="KN881606">
    <property type="protein sequence ID" value="KIY53562.1"/>
    <property type="molecule type" value="Genomic_DNA"/>
</dbReference>
<dbReference type="Pfam" id="PF08729">
    <property type="entry name" value="HUN"/>
    <property type="match status" value="1"/>
</dbReference>
<sequence>MLVDPPPLSKPSLPRSRPSSSSSSVATTALVYDDEGDEDEQEEPPALEYEDEEDTENEIEIVHTNGVPEDAPAVPPDEKPSDSPPPSAPSTKPKSTKHRHRSPSLSPPPPVPRPPVETVRLSIKLGGPENYEVDIAHLLKETGQRLPTPPPVHRDVISESEGEDEPPVPPTDLETGKKKKKRKHGNDYYDVNDPFIDDSELAIDERTFFAQTKQQGFYVSSGEVALMKDKSPDKKPKSRKLPLTAGSVVSHTNALVERQGSGTRDAPIALDDEQGGVSAVMRDEANAGQKRKRYKTVEDPATGKRRKIVDEASFSPELQKAFERLKVAIRQESWEVKGKFPPNIKPLLAEVALLAVRLDEYDEHFFSLMPQLFPYNKFTMTKLIKRTIFQDHTTLLVERQDALLRELAQLAQDGFPKAEQDYERSLANWKKRQQKSTLEQGGDDAGAAPQPPTRQGSAEDMDVDHDSGHAVDHADQEDDDGGGGGPGLKRDAQPPNKKYRMTEKMKSNIWQLVLLSNEICRLENEKNTFENNSVQISEQGLRKVLYQKIVAAFPEGWVTSGQISRDVSAIKKRLEKEAENQAD</sequence>
<evidence type="ECO:0000256" key="1">
    <source>
        <dbReference type="ARBA" id="ARBA00022553"/>
    </source>
</evidence>
<reference evidence="5 6" key="1">
    <citation type="journal article" date="2015" name="Fungal Genet. Biol.">
        <title>Evolution of novel wood decay mechanisms in Agaricales revealed by the genome sequences of Fistulina hepatica and Cylindrobasidium torrendii.</title>
        <authorList>
            <person name="Floudas D."/>
            <person name="Held B.W."/>
            <person name="Riley R."/>
            <person name="Nagy L.G."/>
            <person name="Koehler G."/>
            <person name="Ransdell A.S."/>
            <person name="Younus H."/>
            <person name="Chow J."/>
            <person name="Chiniquy J."/>
            <person name="Lipzen A."/>
            <person name="Tritt A."/>
            <person name="Sun H."/>
            <person name="Haridas S."/>
            <person name="LaButti K."/>
            <person name="Ohm R.A."/>
            <person name="Kues U."/>
            <person name="Blanchette R.A."/>
            <person name="Grigoriev I.V."/>
            <person name="Minto R.E."/>
            <person name="Hibbett D.S."/>
        </authorList>
    </citation>
    <scope>NUCLEOTIDE SEQUENCE [LARGE SCALE GENOMIC DNA]</scope>
    <source>
        <strain evidence="5 6">ATCC 64428</strain>
    </source>
</reference>
<evidence type="ECO:0008006" key="7">
    <source>
        <dbReference type="Google" id="ProtNLM"/>
    </source>
</evidence>
<name>A0A0D7APQ5_9AGAR</name>
<gene>
    <name evidence="5" type="ORF">FISHEDRAFT_33043</name>
</gene>
<organism evidence="5 6">
    <name type="scientific">Fistulina hepatica ATCC 64428</name>
    <dbReference type="NCBI Taxonomy" id="1128425"/>
    <lineage>
        <taxon>Eukaryota</taxon>
        <taxon>Fungi</taxon>
        <taxon>Dikarya</taxon>
        <taxon>Basidiomycota</taxon>
        <taxon>Agaricomycotina</taxon>
        <taxon>Agaricomycetes</taxon>
        <taxon>Agaricomycetidae</taxon>
        <taxon>Agaricales</taxon>
        <taxon>Fistulinaceae</taxon>
        <taxon>Fistulina</taxon>
    </lineage>
</organism>
<feature type="domain" description="Hpc2-related" evidence="3">
    <location>
        <begin position="178"/>
        <end position="224"/>
    </location>
</feature>
<accession>A0A0D7APQ5</accession>
<dbReference type="Proteomes" id="UP000054144">
    <property type="component" value="Unassembled WGS sequence"/>
</dbReference>
<evidence type="ECO:0000313" key="6">
    <source>
        <dbReference type="Proteomes" id="UP000054144"/>
    </source>
</evidence>
<dbReference type="OrthoDB" id="5576775at2759"/>
<evidence type="ECO:0000259" key="3">
    <source>
        <dbReference type="Pfam" id="PF08729"/>
    </source>
</evidence>
<evidence type="ECO:0000259" key="4">
    <source>
        <dbReference type="Pfam" id="PF14075"/>
    </source>
</evidence>
<feature type="region of interest" description="Disordered" evidence="2">
    <location>
        <begin position="427"/>
        <end position="496"/>
    </location>
</feature>
<feature type="compositionally biased region" description="Acidic residues" evidence="2">
    <location>
        <begin position="32"/>
        <end position="59"/>
    </location>
</feature>
<evidence type="ECO:0000313" key="5">
    <source>
        <dbReference type="EMBL" id="KIY53562.1"/>
    </source>
</evidence>